<evidence type="ECO:0000313" key="3">
    <source>
        <dbReference type="EMBL" id="CAF1224963.1"/>
    </source>
</evidence>
<sequence>MKRIHCWKNFIELSLGQLERWKELAEENKQQFVDYQKEQLGYVVKIQDDVKQLVEESDATAEEIHVLNKRLTDIEISLNLFTKIFIVFNPSLSFKELVTVSTSLNKKTRSTKQSNVSPSSLTQSPSENTPEIQSNRRNLVSSTFAPGTFEAYTPSAPPALFASVSNAPF</sequence>
<dbReference type="OrthoDB" id="10061533at2759"/>
<keyword evidence="4" id="KW-1185">Reference proteome</keyword>
<evidence type="ECO:0000313" key="5">
    <source>
        <dbReference type="Proteomes" id="UP000663852"/>
    </source>
</evidence>
<name>A0A814Y669_ADIRI</name>
<dbReference type="Proteomes" id="UP000663852">
    <property type="component" value="Unassembled WGS sequence"/>
</dbReference>
<evidence type="ECO:0000313" key="2">
    <source>
        <dbReference type="EMBL" id="CAF1129189.1"/>
    </source>
</evidence>
<reference evidence="3" key="1">
    <citation type="submission" date="2021-02" db="EMBL/GenBank/DDBJ databases">
        <authorList>
            <person name="Nowell W R."/>
        </authorList>
    </citation>
    <scope>NUCLEOTIDE SEQUENCE</scope>
</reference>
<evidence type="ECO:0000256" key="1">
    <source>
        <dbReference type="SAM" id="MobiDB-lite"/>
    </source>
</evidence>
<comment type="caution">
    <text evidence="3">The sequence shown here is derived from an EMBL/GenBank/DDBJ whole genome shotgun (WGS) entry which is preliminary data.</text>
</comment>
<evidence type="ECO:0000313" key="4">
    <source>
        <dbReference type="Proteomes" id="UP000663828"/>
    </source>
</evidence>
<dbReference type="EMBL" id="CAJNOR010001363">
    <property type="protein sequence ID" value="CAF1129189.1"/>
    <property type="molecule type" value="Genomic_DNA"/>
</dbReference>
<organism evidence="3 5">
    <name type="scientific">Adineta ricciae</name>
    <name type="common">Rotifer</name>
    <dbReference type="NCBI Taxonomy" id="249248"/>
    <lineage>
        <taxon>Eukaryota</taxon>
        <taxon>Metazoa</taxon>
        <taxon>Spiralia</taxon>
        <taxon>Gnathifera</taxon>
        <taxon>Rotifera</taxon>
        <taxon>Eurotatoria</taxon>
        <taxon>Bdelloidea</taxon>
        <taxon>Adinetida</taxon>
        <taxon>Adinetidae</taxon>
        <taxon>Adineta</taxon>
    </lineage>
</organism>
<dbReference type="Proteomes" id="UP000663828">
    <property type="component" value="Unassembled WGS sequence"/>
</dbReference>
<accession>A0A814Y669</accession>
<proteinExistence type="predicted"/>
<feature type="region of interest" description="Disordered" evidence="1">
    <location>
        <begin position="108"/>
        <end position="137"/>
    </location>
</feature>
<dbReference type="EMBL" id="CAJNOJ010000162">
    <property type="protein sequence ID" value="CAF1224963.1"/>
    <property type="molecule type" value="Genomic_DNA"/>
</dbReference>
<dbReference type="AlphaFoldDB" id="A0A814Y669"/>
<gene>
    <name evidence="3" type="ORF">EDS130_LOCUS26625</name>
    <name evidence="2" type="ORF">XAT740_LOCUS19806</name>
</gene>
<protein>
    <submittedName>
        <fullName evidence="3">Uncharacterized protein</fullName>
    </submittedName>
</protein>